<dbReference type="GO" id="GO:0050660">
    <property type="term" value="F:flavin adenine dinucleotide binding"/>
    <property type="evidence" value="ECO:0007669"/>
    <property type="project" value="InterPro"/>
</dbReference>
<name>A0A291N024_SPHYA</name>
<feature type="domain" description="Acyl-CoA oxidase/dehydrogenase middle" evidence="8">
    <location>
        <begin position="123"/>
        <end position="217"/>
    </location>
</feature>
<dbReference type="Gene3D" id="1.10.540.10">
    <property type="entry name" value="Acyl-CoA dehydrogenase/oxidase, N-terminal domain"/>
    <property type="match status" value="1"/>
</dbReference>
<keyword evidence="4 6" id="KW-0274">FAD</keyword>
<evidence type="ECO:0000259" key="7">
    <source>
        <dbReference type="Pfam" id="PF00441"/>
    </source>
</evidence>
<proteinExistence type="inferred from homology"/>
<sequence length="386" mass="41953">MERLIFEAEHDMFRASVARFMAAEIAPHGERWRREGIVDRDAYLKAGAAGLLCLWADTAHGGAGIEDLRFDQIVIEENVRGGETGFYLHLHSNLVAPYIAKLGVPVLRDRLMPKVIAGQTILAIAMTEAGGGSDLRAIRTRAVRDGEGWRLNGAKTYISNGILADAMVVAARTGEERGGQIGLYVVERGMTGFERGRKLDKMGLAAQDTAEIFLSDVQVPAENLLGDPALGLAALIEFLATERLIAAIASMAAAQTALALTMDFVKTRIAFGRPIGLFQHNRFRLAALKARIDAAQVFVDRLVLLANAGQLSGEDAAAAKLIASELEGEMTDLGVQLHGGAGYMDEFRISRMYTDARISRIFAGSNEIMQEIIARSMGLDERDWPR</sequence>
<dbReference type="InterPro" id="IPR013786">
    <property type="entry name" value="AcylCoA_DH/ox_N"/>
</dbReference>
<dbReference type="KEGG" id="sya:A6768_11815"/>
<dbReference type="RefSeq" id="WP_097383736.1">
    <property type="nucleotide sequence ID" value="NZ_CP023741.1"/>
</dbReference>
<dbReference type="SUPFAM" id="SSF56645">
    <property type="entry name" value="Acyl-CoA dehydrogenase NM domain-like"/>
    <property type="match status" value="1"/>
</dbReference>
<evidence type="ECO:0000313" key="10">
    <source>
        <dbReference type="EMBL" id="ATI80611.1"/>
    </source>
</evidence>
<dbReference type="AlphaFoldDB" id="A0A291N024"/>
<keyword evidence="3 6" id="KW-0285">Flavoprotein</keyword>
<dbReference type="Pfam" id="PF02770">
    <property type="entry name" value="Acyl-CoA_dh_M"/>
    <property type="match status" value="1"/>
</dbReference>
<dbReference type="Pfam" id="PF02771">
    <property type="entry name" value="Acyl-CoA_dh_N"/>
    <property type="match status" value="1"/>
</dbReference>
<evidence type="ECO:0000256" key="1">
    <source>
        <dbReference type="ARBA" id="ARBA00001974"/>
    </source>
</evidence>
<dbReference type="InterPro" id="IPR006089">
    <property type="entry name" value="Acyl-CoA_DH_CS"/>
</dbReference>
<dbReference type="PANTHER" id="PTHR43884:SF12">
    <property type="entry name" value="ISOVALERYL-COA DEHYDROGENASE, MITOCHONDRIAL-RELATED"/>
    <property type="match status" value="1"/>
</dbReference>
<feature type="domain" description="Acyl-CoA dehydrogenase/oxidase N-terminal" evidence="9">
    <location>
        <begin position="8"/>
        <end position="118"/>
    </location>
</feature>
<dbReference type="PROSITE" id="PS00072">
    <property type="entry name" value="ACYL_COA_DH_1"/>
    <property type="match status" value="1"/>
</dbReference>
<dbReference type="PROSITE" id="PS00073">
    <property type="entry name" value="ACYL_COA_DH_2"/>
    <property type="match status" value="1"/>
</dbReference>
<keyword evidence="5 6" id="KW-0560">Oxidoreductase</keyword>
<comment type="similarity">
    <text evidence="2 6">Belongs to the acyl-CoA dehydrogenase family.</text>
</comment>
<dbReference type="InterPro" id="IPR046373">
    <property type="entry name" value="Acyl-CoA_Oxase/DH_mid-dom_sf"/>
</dbReference>
<dbReference type="Gene3D" id="1.20.140.10">
    <property type="entry name" value="Butyryl-CoA Dehydrogenase, subunit A, domain 3"/>
    <property type="match status" value="1"/>
</dbReference>
<dbReference type="EMBL" id="CP023741">
    <property type="protein sequence ID" value="ATI80611.1"/>
    <property type="molecule type" value="Genomic_DNA"/>
</dbReference>
<dbReference type="GO" id="GO:0003995">
    <property type="term" value="F:acyl-CoA dehydrogenase activity"/>
    <property type="evidence" value="ECO:0007669"/>
    <property type="project" value="InterPro"/>
</dbReference>
<dbReference type="Gene3D" id="2.40.110.10">
    <property type="entry name" value="Butyryl-CoA Dehydrogenase, subunit A, domain 2"/>
    <property type="match status" value="1"/>
</dbReference>
<dbReference type="InterPro" id="IPR006091">
    <property type="entry name" value="Acyl-CoA_Oxase/DH_mid-dom"/>
</dbReference>
<dbReference type="SUPFAM" id="SSF47203">
    <property type="entry name" value="Acyl-CoA dehydrogenase C-terminal domain-like"/>
    <property type="match status" value="1"/>
</dbReference>
<dbReference type="InterPro" id="IPR009100">
    <property type="entry name" value="AcylCoA_DH/oxidase_NM_dom_sf"/>
</dbReference>
<dbReference type="FunFam" id="1.20.140.10:FF:000001">
    <property type="entry name" value="Acyl-CoA dehydrogenase"/>
    <property type="match status" value="1"/>
</dbReference>
<feature type="domain" description="Acyl-CoA dehydrogenase/oxidase C-terminal" evidence="7">
    <location>
        <begin position="231"/>
        <end position="377"/>
    </location>
</feature>
<protein>
    <submittedName>
        <fullName evidence="10">Acyl-CoA dehydrogenase</fullName>
    </submittedName>
</protein>
<evidence type="ECO:0000313" key="11">
    <source>
        <dbReference type="Proteomes" id="UP000219422"/>
    </source>
</evidence>
<reference evidence="10 11" key="1">
    <citation type="submission" date="2017-10" db="EMBL/GenBank/DDBJ databases">
        <title>Sphingobium yanoikuyae S72.</title>
        <authorList>
            <person name="Sanchez E."/>
            <person name="Bustos P."/>
            <person name="Mendoza P."/>
            <person name="Guo X."/>
            <person name="Mendoza A."/>
        </authorList>
    </citation>
    <scope>NUCLEOTIDE SEQUENCE [LARGE SCALE GENOMIC DNA]</scope>
    <source>
        <strain evidence="10 11">S72</strain>
    </source>
</reference>
<dbReference type="InterPro" id="IPR037069">
    <property type="entry name" value="AcylCoA_DH/ox_N_sf"/>
</dbReference>
<dbReference type="InterPro" id="IPR036250">
    <property type="entry name" value="AcylCo_DH-like_C"/>
</dbReference>
<comment type="cofactor">
    <cofactor evidence="1 6">
        <name>FAD</name>
        <dbReference type="ChEBI" id="CHEBI:57692"/>
    </cofactor>
</comment>
<evidence type="ECO:0000256" key="2">
    <source>
        <dbReference type="ARBA" id="ARBA00009347"/>
    </source>
</evidence>
<evidence type="ECO:0000256" key="5">
    <source>
        <dbReference type="ARBA" id="ARBA00023002"/>
    </source>
</evidence>
<evidence type="ECO:0000259" key="9">
    <source>
        <dbReference type="Pfam" id="PF02771"/>
    </source>
</evidence>
<organism evidence="10 11">
    <name type="scientific">Sphingobium yanoikuyae</name>
    <name type="common">Sphingomonas yanoikuyae</name>
    <dbReference type="NCBI Taxonomy" id="13690"/>
    <lineage>
        <taxon>Bacteria</taxon>
        <taxon>Pseudomonadati</taxon>
        <taxon>Pseudomonadota</taxon>
        <taxon>Alphaproteobacteria</taxon>
        <taxon>Sphingomonadales</taxon>
        <taxon>Sphingomonadaceae</taxon>
        <taxon>Sphingobium</taxon>
    </lineage>
</organism>
<evidence type="ECO:0000256" key="6">
    <source>
        <dbReference type="RuleBase" id="RU362125"/>
    </source>
</evidence>
<dbReference type="Proteomes" id="UP000219422">
    <property type="component" value="Chromosome"/>
</dbReference>
<dbReference type="GeneID" id="57777519"/>
<dbReference type="Pfam" id="PF00441">
    <property type="entry name" value="Acyl-CoA_dh_1"/>
    <property type="match status" value="1"/>
</dbReference>
<accession>A0A291N024</accession>
<evidence type="ECO:0000256" key="4">
    <source>
        <dbReference type="ARBA" id="ARBA00022827"/>
    </source>
</evidence>
<dbReference type="InterPro" id="IPR009075">
    <property type="entry name" value="AcylCo_DH/oxidase_C"/>
</dbReference>
<gene>
    <name evidence="10" type="ORF">A6768_11815</name>
</gene>
<evidence type="ECO:0000256" key="3">
    <source>
        <dbReference type="ARBA" id="ARBA00022630"/>
    </source>
</evidence>
<dbReference type="PANTHER" id="PTHR43884">
    <property type="entry name" value="ACYL-COA DEHYDROGENASE"/>
    <property type="match status" value="1"/>
</dbReference>
<evidence type="ECO:0000259" key="8">
    <source>
        <dbReference type="Pfam" id="PF02770"/>
    </source>
</evidence>
<dbReference type="FunFam" id="2.40.110.10:FF:000002">
    <property type="entry name" value="Acyl-CoA dehydrogenase fadE12"/>
    <property type="match status" value="1"/>
</dbReference>